<dbReference type="OMA" id="ECHAICG"/>
<keyword evidence="2" id="KW-1133">Transmembrane helix</keyword>
<evidence type="ECO:0000313" key="4">
    <source>
        <dbReference type="Proteomes" id="UP000887568"/>
    </source>
</evidence>
<dbReference type="AlphaFoldDB" id="A0A914BT38"/>
<dbReference type="RefSeq" id="XP_038078677.1">
    <property type="nucleotide sequence ID" value="XM_038222749.1"/>
</dbReference>
<feature type="transmembrane region" description="Helical" evidence="2">
    <location>
        <begin position="175"/>
        <end position="201"/>
    </location>
</feature>
<name>A0A914BT38_PATMI</name>
<feature type="region of interest" description="Disordered" evidence="1">
    <location>
        <begin position="211"/>
        <end position="248"/>
    </location>
</feature>
<accession>A0A914BT38</accession>
<dbReference type="GeneID" id="119746001"/>
<evidence type="ECO:0000313" key="3">
    <source>
        <dbReference type="EnsemblMetazoa" id="XP_038078677.1"/>
    </source>
</evidence>
<evidence type="ECO:0000256" key="1">
    <source>
        <dbReference type="SAM" id="MobiDB-lite"/>
    </source>
</evidence>
<reference evidence="3" key="1">
    <citation type="submission" date="2022-11" db="UniProtKB">
        <authorList>
            <consortium name="EnsemblMetazoa"/>
        </authorList>
    </citation>
    <scope>IDENTIFICATION</scope>
</reference>
<dbReference type="EnsemblMetazoa" id="XM_038222749.1">
    <property type="protein sequence ID" value="XP_038078677.1"/>
    <property type="gene ID" value="LOC119746001"/>
</dbReference>
<feature type="compositionally biased region" description="Low complexity" evidence="1">
    <location>
        <begin position="214"/>
        <end position="226"/>
    </location>
</feature>
<keyword evidence="4" id="KW-1185">Reference proteome</keyword>
<dbReference type="OrthoDB" id="10380268at2759"/>
<proteinExistence type="predicted"/>
<dbReference type="Proteomes" id="UP000887568">
    <property type="component" value="Unplaced"/>
</dbReference>
<sequence length="353" mass="38926">MASSHVAVIRIFRLVSAVGFIGTCVAEHDIMSKWRRYGGDMAVAESAAIMVFCSCDLVVGLCNITMAAQFYLQEELECHAICGGRVECAYCAEPGCTCSQQDMETYRLCQLGNRAKLFQCTNYCTEKDAIPMCTCELTIVRQDETTRTPVRVDPTTTVKTAHVPATINTSFSHGLLTGLAVGGCILLLLVVIVLALVIFVIRRRTMNRSSMARTNTNSSTTPMTSSEGLKGVNNPTYDSSNTTLPGIAAPHSSTSYLYPYAPRLTANRQMSTSNRNTSSIASPQSSTQPTPYYQEITPRNGDQPPTYEDSEGYTRYRPQTQVDAGLERRQPVYMELVRPSDRSSRPPVDTYMY</sequence>
<protein>
    <submittedName>
        <fullName evidence="3">Uncharacterized protein</fullName>
    </submittedName>
</protein>
<keyword evidence="2" id="KW-0812">Transmembrane</keyword>
<keyword evidence="2" id="KW-0472">Membrane</keyword>
<feature type="compositionally biased region" description="Polar residues" evidence="1">
    <location>
        <begin position="270"/>
        <end position="291"/>
    </location>
</feature>
<organism evidence="3 4">
    <name type="scientific">Patiria miniata</name>
    <name type="common">Bat star</name>
    <name type="synonym">Asterina miniata</name>
    <dbReference type="NCBI Taxonomy" id="46514"/>
    <lineage>
        <taxon>Eukaryota</taxon>
        <taxon>Metazoa</taxon>
        <taxon>Echinodermata</taxon>
        <taxon>Eleutherozoa</taxon>
        <taxon>Asterozoa</taxon>
        <taxon>Asteroidea</taxon>
        <taxon>Valvatacea</taxon>
        <taxon>Valvatida</taxon>
        <taxon>Asterinidae</taxon>
        <taxon>Patiria</taxon>
    </lineage>
</organism>
<feature type="region of interest" description="Disordered" evidence="1">
    <location>
        <begin position="270"/>
        <end position="331"/>
    </location>
</feature>
<feature type="compositionally biased region" description="Polar residues" evidence="1">
    <location>
        <begin position="233"/>
        <end position="244"/>
    </location>
</feature>
<evidence type="ECO:0000256" key="2">
    <source>
        <dbReference type="SAM" id="Phobius"/>
    </source>
</evidence>